<dbReference type="EMBL" id="OA891540">
    <property type="protein sequence ID" value="CAD7284732.1"/>
    <property type="molecule type" value="Genomic_DNA"/>
</dbReference>
<dbReference type="GO" id="GO:0016459">
    <property type="term" value="C:myosin complex"/>
    <property type="evidence" value="ECO:0007669"/>
    <property type="project" value="UniProtKB-KW"/>
</dbReference>
<evidence type="ECO:0000256" key="3">
    <source>
        <dbReference type="ARBA" id="ARBA00022840"/>
    </source>
</evidence>
<keyword evidence="3" id="KW-0067">ATP-binding</keyword>
<evidence type="ECO:0000313" key="11">
    <source>
        <dbReference type="Proteomes" id="UP000678499"/>
    </source>
</evidence>
<dbReference type="GO" id="GO:0005902">
    <property type="term" value="C:microvillus"/>
    <property type="evidence" value="ECO:0007669"/>
    <property type="project" value="TreeGrafter"/>
</dbReference>
<comment type="caution">
    <text evidence="8">Lacks conserved residue(s) required for the propagation of feature annotation.</text>
</comment>
<gene>
    <name evidence="10" type="ORF">NMOB1V02_LOCUS12336</name>
</gene>
<dbReference type="PANTHER" id="PTHR13140:SF713">
    <property type="entry name" value="UNCONVENTIONAL MYOSIN ID"/>
    <property type="match status" value="1"/>
</dbReference>
<dbReference type="Pfam" id="PF00063">
    <property type="entry name" value="Myosin_head"/>
    <property type="match status" value="2"/>
</dbReference>
<dbReference type="InterPro" id="IPR001609">
    <property type="entry name" value="Myosin_head_motor_dom-like"/>
</dbReference>
<keyword evidence="5 8" id="KW-0518">Myosin</keyword>
<dbReference type="PROSITE" id="PS51456">
    <property type="entry name" value="MYOSIN_MOTOR"/>
    <property type="match status" value="1"/>
</dbReference>
<accession>A0A7R9GJE2</accession>
<evidence type="ECO:0000256" key="5">
    <source>
        <dbReference type="ARBA" id="ARBA00023123"/>
    </source>
</evidence>
<dbReference type="GO" id="GO:0051015">
    <property type="term" value="F:actin filament binding"/>
    <property type="evidence" value="ECO:0007669"/>
    <property type="project" value="TreeGrafter"/>
</dbReference>
<evidence type="ECO:0000256" key="7">
    <source>
        <dbReference type="ARBA" id="ARBA00023203"/>
    </source>
</evidence>
<evidence type="ECO:0000256" key="8">
    <source>
        <dbReference type="PROSITE-ProRule" id="PRU00782"/>
    </source>
</evidence>
<dbReference type="Gene3D" id="3.40.850.10">
    <property type="entry name" value="Kinesin motor domain"/>
    <property type="match status" value="2"/>
</dbReference>
<feature type="non-terminal residue" evidence="10">
    <location>
        <position position="1"/>
    </location>
</feature>
<comment type="similarity">
    <text evidence="1 8">Belongs to the TRAFAC class myosin-kinesin ATPase superfamily. Myosin family.</text>
</comment>
<dbReference type="GO" id="GO:0030048">
    <property type="term" value="P:actin filament-based movement"/>
    <property type="evidence" value="ECO:0007669"/>
    <property type="project" value="TreeGrafter"/>
</dbReference>
<keyword evidence="11" id="KW-1185">Reference proteome</keyword>
<dbReference type="PANTHER" id="PTHR13140">
    <property type="entry name" value="MYOSIN"/>
    <property type="match status" value="1"/>
</dbReference>
<dbReference type="InterPro" id="IPR027417">
    <property type="entry name" value="P-loop_NTPase"/>
</dbReference>
<dbReference type="Gene3D" id="1.20.120.720">
    <property type="entry name" value="Myosin VI head, motor domain, U50 subdomain"/>
    <property type="match status" value="1"/>
</dbReference>
<dbReference type="GO" id="GO:0006897">
    <property type="term" value="P:endocytosis"/>
    <property type="evidence" value="ECO:0007669"/>
    <property type="project" value="TreeGrafter"/>
</dbReference>
<feature type="domain" description="Myosin motor" evidence="9">
    <location>
        <begin position="1"/>
        <end position="278"/>
    </location>
</feature>
<evidence type="ECO:0000256" key="6">
    <source>
        <dbReference type="ARBA" id="ARBA00023175"/>
    </source>
</evidence>
<sequence length="278" mass="32112">MKKKGGREIFERAPHIFAIADAAHKSMKRRGEDTCIVISGESGAGKTEASKIIMRYIAAVTNVSGQDEIERLFTWIVKKVNEVIEVREDKSTYRRGASVIGVLDIYGFEIFDKNSFEQFCINYCNEKLQQLFIELVLKQEQEEYKREGIPWTKIDYFNNQIICDLVEQSHKGMFAIMDEACLNVGKVTDAMLIAAMDDKLKGHQHYTSRRLTPQDKTLAHDEDFKIMHYAGNVSYKIVGFMDKNKDLLFQDFKRLLYNSSDHFLRDMWPEGAQHITSV</sequence>
<dbReference type="GO" id="GO:0005886">
    <property type="term" value="C:plasma membrane"/>
    <property type="evidence" value="ECO:0007669"/>
    <property type="project" value="TreeGrafter"/>
</dbReference>
<evidence type="ECO:0000313" key="10">
    <source>
        <dbReference type="EMBL" id="CAD7284732.1"/>
    </source>
</evidence>
<dbReference type="GO" id="GO:0005546">
    <property type="term" value="F:phosphatidylinositol-4,5-bisphosphate binding"/>
    <property type="evidence" value="ECO:0007669"/>
    <property type="project" value="UniProtKB-ARBA"/>
</dbReference>
<dbReference type="GO" id="GO:0005737">
    <property type="term" value="C:cytoplasm"/>
    <property type="evidence" value="ECO:0007669"/>
    <property type="project" value="TreeGrafter"/>
</dbReference>
<evidence type="ECO:0000256" key="4">
    <source>
        <dbReference type="ARBA" id="ARBA00023121"/>
    </source>
</evidence>
<keyword evidence="6" id="KW-0505">Motor protein</keyword>
<dbReference type="SUPFAM" id="SSF52540">
    <property type="entry name" value="P-loop containing nucleoside triphosphate hydrolases"/>
    <property type="match status" value="1"/>
</dbReference>
<dbReference type="Gene3D" id="1.20.58.530">
    <property type="match status" value="1"/>
</dbReference>
<dbReference type="GO" id="GO:0007368">
    <property type="term" value="P:determination of left/right symmetry"/>
    <property type="evidence" value="ECO:0007669"/>
    <property type="project" value="UniProtKB-ARBA"/>
</dbReference>
<evidence type="ECO:0000256" key="2">
    <source>
        <dbReference type="ARBA" id="ARBA00022741"/>
    </source>
</evidence>
<dbReference type="EMBL" id="CAJPEX010009503">
    <property type="protein sequence ID" value="CAG0924884.1"/>
    <property type="molecule type" value="Genomic_DNA"/>
</dbReference>
<keyword evidence="7 8" id="KW-0009">Actin-binding</keyword>
<keyword evidence="4" id="KW-0446">Lipid-binding</keyword>
<dbReference type="FunFam" id="1.20.58.530:FF:000004">
    <property type="entry name" value="Unconventional myosin ID"/>
    <property type="match status" value="1"/>
</dbReference>
<dbReference type="OrthoDB" id="6108017at2759"/>
<protein>
    <recommendedName>
        <fullName evidence="9">Myosin motor domain-containing protein</fullName>
    </recommendedName>
</protein>
<dbReference type="Proteomes" id="UP000678499">
    <property type="component" value="Unassembled WGS sequence"/>
</dbReference>
<dbReference type="AlphaFoldDB" id="A0A7R9GJE2"/>
<dbReference type="InterPro" id="IPR036961">
    <property type="entry name" value="Kinesin_motor_dom_sf"/>
</dbReference>
<keyword evidence="2" id="KW-0547">Nucleotide-binding</keyword>
<dbReference type="GO" id="GO:0005524">
    <property type="term" value="F:ATP binding"/>
    <property type="evidence" value="ECO:0007669"/>
    <property type="project" value="UniProtKB-KW"/>
</dbReference>
<evidence type="ECO:0000259" key="9">
    <source>
        <dbReference type="PROSITE" id="PS51456"/>
    </source>
</evidence>
<organism evidence="10">
    <name type="scientific">Notodromas monacha</name>
    <dbReference type="NCBI Taxonomy" id="399045"/>
    <lineage>
        <taxon>Eukaryota</taxon>
        <taxon>Metazoa</taxon>
        <taxon>Ecdysozoa</taxon>
        <taxon>Arthropoda</taxon>
        <taxon>Crustacea</taxon>
        <taxon>Oligostraca</taxon>
        <taxon>Ostracoda</taxon>
        <taxon>Podocopa</taxon>
        <taxon>Podocopida</taxon>
        <taxon>Cypridocopina</taxon>
        <taxon>Cypridoidea</taxon>
        <taxon>Cyprididae</taxon>
        <taxon>Notodromas</taxon>
    </lineage>
</organism>
<dbReference type="GO" id="GO:0007015">
    <property type="term" value="P:actin filament organization"/>
    <property type="evidence" value="ECO:0007669"/>
    <property type="project" value="TreeGrafter"/>
</dbReference>
<reference evidence="10" key="1">
    <citation type="submission" date="2020-11" db="EMBL/GenBank/DDBJ databases">
        <authorList>
            <person name="Tran Van P."/>
        </authorList>
    </citation>
    <scope>NUCLEOTIDE SEQUENCE</scope>
</reference>
<dbReference type="SMART" id="SM00242">
    <property type="entry name" value="MYSc"/>
    <property type="match status" value="1"/>
</dbReference>
<proteinExistence type="inferred from homology"/>
<evidence type="ECO:0000256" key="1">
    <source>
        <dbReference type="ARBA" id="ARBA00008314"/>
    </source>
</evidence>
<name>A0A7R9GJE2_9CRUS</name>
<dbReference type="GO" id="GO:0000146">
    <property type="term" value="F:microfilament motor activity"/>
    <property type="evidence" value="ECO:0007669"/>
    <property type="project" value="TreeGrafter"/>
</dbReference>